<feature type="chain" id="PRO_5008572366" evidence="2">
    <location>
        <begin position="27"/>
        <end position="221"/>
    </location>
</feature>
<gene>
    <name evidence="3" type="ORF">SCL_1396</name>
</gene>
<proteinExistence type="predicted"/>
<dbReference type="Proteomes" id="UP000243180">
    <property type="component" value="Chromosome"/>
</dbReference>
<keyword evidence="2" id="KW-0732">Signal</keyword>
<accession>A0A1B4XG03</accession>
<feature type="coiled-coil region" evidence="1">
    <location>
        <begin position="39"/>
        <end position="102"/>
    </location>
</feature>
<sequence length="221" mass="25321">MRMIFPNSWKTPVLLVAALLAGCQSAYYGAMEKFGYEKRDILVDRVEDAREAQQDAKKQFESALAQFIAVTNFSGGELEQQYNKLKDEFEDSEARANAVHKRITEVERVAQDLFREWDKELAQYSSPELRRSSQKQLDTTRARYRELIGAMKRAEKKLDPVLAAFRDRVLFLKHNLNARAIASLKSERARIQADISALVADMNRSIAEADRFIKDMAPAKD</sequence>
<keyword evidence="1" id="KW-0175">Coiled coil</keyword>
<feature type="signal peptide" evidence="2">
    <location>
        <begin position="1"/>
        <end position="26"/>
    </location>
</feature>
<dbReference type="EMBL" id="AP014879">
    <property type="protein sequence ID" value="BAV33707.1"/>
    <property type="molecule type" value="Genomic_DNA"/>
</dbReference>
<evidence type="ECO:0000256" key="1">
    <source>
        <dbReference type="SAM" id="Coils"/>
    </source>
</evidence>
<organism evidence="3 4">
    <name type="scientific">Sulfuricaulis limicola</name>
    <dbReference type="NCBI Taxonomy" id="1620215"/>
    <lineage>
        <taxon>Bacteria</taxon>
        <taxon>Pseudomonadati</taxon>
        <taxon>Pseudomonadota</taxon>
        <taxon>Gammaproteobacteria</taxon>
        <taxon>Acidiferrobacterales</taxon>
        <taxon>Acidiferrobacteraceae</taxon>
        <taxon>Sulfuricaulis</taxon>
    </lineage>
</organism>
<evidence type="ECO:0000313" key="4">
    <source>
        <dbReference type="Proteomes" id="UP000243180"/>
    </source>
</evidence>
<evidence type="ECO:0000313" key="3">
    <source>
        <dbReference type="EMBL" id="BAV33707.1"/>
    </source>
</evidence>
<name>A0A1B4XG03_9GAMM</name>
<dbReference type="KEGG" id="slim:SCL_1396"/>
<keyword evidence="4" id="KW-1185">Reference proteome</keyword>
<reference evidence="3 4" key="1">
    <citation type="submission" date="2015-05" db="EMBL/GenBank/DDBJ databases">
        <title>Complete genome sequence of a sulfur-oxidizing gammaproteobacterium strain HA5.</title>
        <authorList>
            <person name="Miura A."/>
            <person name="Kojima H."/>
            <person name="Fukui M."/>
        </authorList>
    </citation>
    <scope>NUCLEOTIDE SEQUENCE [LARGE SCALE GENOMIC DNA]</scope>
    <source>
        <strain evidence="3 4">HA5</strain>
    </source>
</reference>
<evidence type="ECO:0000256" key="2">
    <source>
        <dbReference type="SAM" id="SignalP"/>
    </source>
</evidence>
<protein>
    <submittedName>
        <fullName evidence="3">DNA repair ATPase</fullName>
    </submittedName>
</protein>
<dbReference type="Pfam" id="PF11172">
    <property type="entry name" value="DUF2959"/>
    <property type="match status" value="1"/>
</dbReference>
<dbReference type="AlphaFoldDB" id="A0A1B4XG03"/>
<dbReference type="InterPro" id="IPR021342">
    <property type="entry name" value="DUF2959"/>
</dbReference>
<dbReference type="PROSITE" id="PS51257">
    <property type="entry name" value="PROKAR_LIPOPROTEIN"/>
    <property type="match status" value="1"/>
</dbReference>
<dbReference type="InParanoid" id="A0A1B4XG03"/>